<feature type="domain" description="MCM C-terminal AAA(+) ATPase" evidence="14">
    <location>
        <begin position="327"/>
        <end position="532"/>
    </location>
</feature>
<comment type="subunit">
    <text evidence="13">Component of the MCM2-7 complex.</text>
</comment>
<evidence type="ECO:0000256" key="5">
    <source>
        <dbReference type="ARBA" id="ARBA00022801"/>
    </source>
</evidence>
<dbReference type="Gene3D" id="3.40.50.300">
    <property type="entry name" value="P-loop containing nucleotide triphosphate hydrolases"/>
    <property type="match status" value="1"/>
</dbReference>
<proteinExistence type="inferred from homology"/>
<dbReference type="GO" id="GO:0043138">
    <property type="term" value="F:3'-5' DNA helicase activity"/>
    <property type="evidence" value="ECO:0007669"/>
    <property type="project" value="TreeGrafter"/>
</dbReference>
<evidence type="ECO:0000256" key="12">
    <source>
        <dbReference type="RuleBase" id="RU004070"/>
    </source>
</evidence>
<evidence type="ECO:0000256" key="6">
    <source>
        <dbReference type="ARBA" id="ARBA00022806"/>
    </source>
</evidence>
<accession>A0AAD9NEW9</accession>
<evidence type="ECO:0000313" key="16">
    <source>
        <dbReference type="Proteomes" id="UP001208570"/>
    </source>
</evidence>
<evidence type="ECO:0000256" key="7">
    <source>
        <dbReference type="ARBA" id="ARBA00022840"/>
    </source>
</evidence>
<dbReference type="InterPro" id="IPR031327">
    <property type="entry name" value="MCM"/>
</dbReference>
<keyword evidence="6 13" id="KW-0347">Helicase</keyword>
<comment type="subcellular location">
    <subcellularLocation>
        <location evidence="1 13">Nucleus</location>
    </subcellularLocation>
</comment>
<dbReference type="SUPFAM" id="SSF52540">
    <property type="entry name" value="P-loop containing nucleoside triphosphate hydrolases"/>
    <property type="match status" value="1"/>
</dbReference>
<keyword evidence="8 12" id="KW-0238">DNA-binding</keyword>
<keyword evidence="16" id="KW-1185">Reference proteome</keyword>
<name>A0AAD9NEW9_9ANNE</name>
<keyword evidence="5 13" id="KW-0378">Hydrolase</keyword>
<dbReference type="PRINTS" id="PR01657">
    <property type="entry name" value="MCMFAMILY"/>
</dbReference>
<reference evidence="15" key="1">
    <citation type="journal article" date="2023" name="Mol. Biol. Evol.">
        <title>Third-Generation Sequencing Reveals the Adaptive Role of the Epigenome in Three Deep-Sea Polychaetes.</title>
        <authorList>
            <person name="Perez M."/>
            <person name="Aroh O."/>
            <person name="Sun Y."/>
            <person name="Lan Y."/>
            <person name="Juniper S.K."/>
            <person name="Young C.R."/>
            <person name="Angers B."/>
            <person name="Qian P.Y."/>
        </authorList>
    </citation>
    <scope>NUCLEOTIDE SEQUENCE</scope>
    <source>
        <strain evidence="15">P08H-3</strain>
    </source>
</reference>
<dbReference type="InterPro" id="IPR054125">
    <property type="entry name" value="MCM5_C"/>
</dbReference>
<dbReference type="GO" id="GO:0000727">
    <property type="term" value="P:double-strand break repair via break-induced replication"/>
    <property type="evidence" value="ECO:0007669"/>
    <property type="project" value="TreeGrafter"/>
</dbReference>
<dbReference type="FunFam" id="3.40.50.300:FF:000241">
    <property type="entry name" value="DNA helicase"/>
    <property type="match status" value="1"/>
</dbReference>
<dbReference type="PANTHER" id="PTHR11630">
    <property type="entry name" value="DNA REPLICATION LICENSING FACTOR MCM FAMILY MEMBER"/>
    <property type="match status" value="1"/>
</dbReference>
<evidence type="ECO:0000256" key="10">
    <source>
        <dbReference type="ARBA" id="ARBA00023306"/>
    </source>
</evidence>
<dbReference type="Gene3D" id="2.40.50.140">
    <property type="entry name" value="Nucleic acid-binding proteins"/>
    <property type="match status" value="1"/>
</dbReference>
<keyword evidence="4 12" id="KW-0547">Nucleotide-binding</keyword>
<dbReference type="Pfam" id="PF21933">
    <property type="entry name" value="MCM5_C"/>
    <property type="match status" value="1"/>
</dbReference>
<dbReference type="EMBL" id="JAODUP010000043">
    <property type="protein sequence ID" value="KAK2166043.1"/>
    <property type="molecule type" value="Genomic_DNA"/>
</dbReference>
<gene>
    <name evidence="15" type="ORF">LSH36_43g04023</name>
</gene>
<dbReference type="CDD" id="cd17756">
    <property type="entry name" value="MCM5"/>
    <property type="match status" value="1"/>
</dbReference>
<keyword evidence="10 13" id="KW-0131">Cell cycle</keyword>
<dbReference type="PROSITE" id="PS00847">
    <property type="entry name" value="MCM_1"/>
    <property type="match status" value="1"/>
</dbReference>
<dbReference type="Pfam" id="PF00493">
    <property type="entry name" value="MCM"/>
    <property type="match status" value="1"/>
</dbReference>
<sequence length="731" mass="82462">MEGFDDPGVFFSDNFGSEDQQDDLQINRLQVKNRFREFIRQFHEGNFSYRYRDQLKRHYNLRQYWLEVEFEDLISFDEVLAEKLQKQPTEHMPLFEEAAKEVADEVTKPRPEGEEDVCDIQVMVKWNAHPHGLRDLKSDQMSHLVKIPGIVIAASTIRAKATRISIQCRSCRNFMNNLPVKPGLEGYALPRKCPTDQAGRQKCPIDPFFIVPEKCKCVDFQILKLQELPEAVPNGEMPRHLQLYCDRYLCEKVVPGNRVTIVGIYSIKKGSVSKRGARDKVSVGIRQPYLRVIGIHVDTSGPGRRAGGPLNPGEEDDIRHLAASPNIYESIAKSIAPSIYGSIDIKKAIACLLLGGSRKRLPDGLCRRGDINLLLLGDPGTAKSQLLKFVENCAPICIYTSGKGSSAAGLTASVNRDPVTRNFIMEGGAMVLADGGVVCIDEFDKMREDDRVAIHEAMEQQTISIAKAGITTTLNSRCSVLAAANSVFGRWDDTKAEENIDFMPTILSRFDMIFIIKDQHDEAKDMILAKHVMNVHMNALQTSEDLQQGTIDLQTLKKFIAYCRTKCGPRLSPEAAEKLKNRYVLMRTGATEHERETGKRITIPITVRQLEAVIRISESLAKMRLAPFATEADVDEALRLFQVSTLNAAMTGSLAGAEGFTTEDDQEMLSRIEKQIKRRFVIGSQVSEHAIVQDFVKQKYPERAICKVLLFMLRRGEIQHRMQRKMLYRLK</sequence>
<dbReference type="InterPro" id="IPR018525">
    <property type="entry name" value="MCM_CS"/>
</dbReference>
<dbReference type="InterPro" id="IPR001208">
    <property type="entry name" value="MCM_dom"/>
</dbReference>
<dbReference type="GO" id="GO:0042555">
    <property type="term" value="C:MCM complex"/>
    <property type="evidence" value="ECO:0007669"/>
    <property type="project" value="UniProtKB-UniRule"/>
</dbReference>
<dbReference type="GO" id="GO:0003688">
    <property type="term" value="F:DNA replication origin binding"/>
    <property type="evidence" value="ECO:0007669"/>
    <property type="project" value="UniProtKB-UniRule"/>
</dbReference>
<dbReference type="FunFam" id="2.20.28.10:FF:000005">
    <property type="entry name" value="DNA helicase"/>
    <property type="match status" value="1"/>
</dbReference>
<dbReference type="PANTHER" id="PTHR11630:SF42">
    <property type="entry name" value="DNA REPLICATION LICENSING FACTOR MCM5"/>
    <property type="match status" value="1"/>
</dbReference>
<evidence type="ECO:0000256" key="9">
    <source>
        <dbReference type="ARBA" id="ARBA00023242"/>
    </source>
</evidence>
<dbReference type="InterPro" id="IPR033762">
    <property type="entry name" value="MCM_OB"/>
</dbReference>
<dbReference type="AlphaFoldDB" id="A0AAD9NEW9"/>
<evidence type="ECO:0000256" key="3">
    <source>
        <dbReference type="ARBA" id="ARBA00022705"/>
    </source>
</evidence>
<evidence type="ECO:0000256" key="13">
    <source>
        <dbReference type="RuleBase" id="RU368063"/>
    </source>
</evidence>
<evidence type="ECO:0000256" key="4">
    <source>
        <dbReference type="ARBA" id="ARBA00022741"/>
    </source>
</evidence>
<protein>
    <recommendedName>
        <fullName evidence="13">DNA replication licensing factor MCM5</fullName>
        <ecNumber evidence="13">3.6.4.12</ecNumber>
    </recommendedName>
</protein>
<dbReference type="GO" id="GO:0071162">
    <property type="term" value="C:CMG complex"/>
    <property type="evidence" value="ECO:0007669"/>
    <property type="project" value="UniProtKB-ARBA"/>
</dbReference>
<dbReference type="SMART" id="SM00350">
    <property type="entry name" value="MCM"/>
    <property type="match status" value="1"/>
</dbReference>
<organism evidence="15 16">
    <name type="scientific">Paralvinella palmiformis</name>
    <dbReference type="NCBI Taxonomy" id="53620"/>
    <lineage>
        <taxon>Eukaryota</taxon>
        <taxon>Metazoa</taxon>
        <taxon>Spiralia</taxon>
        <taxon>Lophotrochozoa</taxon>
        <taxon>Annelida</taxon>
        <taxon>Polychaeta</taxon>
        <taxon>Sedentaria</taxon>
        <taxon>Canalipalpata</taxon>
        <taxon>Terebellida</taxon>
        <taxon>Terebelliformia</taxon>
        <taxon>Alvinellidae</taxon>
        <taxon>Paralvinella</taxon>
    </lineage>
</organism>
<dbReference type="GO" id="GO:0003697">
    <property type="term" value="F:single-stranded DNA binding"/>
    <property type="evidence" value="ECO:0007669"/>
    <property type="project" value="TreeGrafter"/>
</dbReference>
<evidence type="ECO:0000256" key="11">
    <source>
        <dbReference type="ARBA" id="ARBA00048432"/>
    </source>
</evidence>
<dbReference type="InterPro" id="IPR012340">
    <property type="entry name" value="NA-bd_OB-fold"/>
</dbReference>
<dbReference type="GO" id="GO:0006270">
    <property type="term" value="P:DNA replication initiation"/>
    <property type="evidence" value="ECO:0007669"/>
    <property type="project" value="UniProtKB-UniRule"/>
</dbReference>
<comment type="caution">
    <text evidence="15">The sequence shown here is derived from an EMBL/GenBank/DDBJ whole genome shotgun (WGS) entry which is preliminary data.</text>
</comment>
<comment type="similarity">
    <text evidence="2 12">Belongs to the MCM family.</text>
</comment>
<dbReference type="GO" id="GO:0017116">
    <property type="term" value="F:single-stranded DNA helicase activity"/>
    <property type="evidence" value="ECO:0007669"/>
    <property type="project" value="TreeGrafter"/>
</dbReference>
<comment type="function">
    <text evidence="13">Acts as component of the MCM2-7 complex (MCM complex) which is the replicative helicase essential for 'once per cell cycle' DNA replication initiation and elongation in eukaryotic cells. The active ATPase sites in the MCM2-7 ring are formed through the interaction surfaces of two neighboring subunits such that a critical structure of a conserved arginine finger motif is provided in trans relative to the ATP-binding site of the Walker A box of the adjacent subunit. The six ATPase active sites, however, are likely to contribute differentially to the complex helicase activity.</text>
</comment>
<evidence type="ECO:0000259" key="14">
    <source>
        <dbReference type="PROSITE" id="PS50051"/>
    </source>
</evidence>
<dbReference type="InterPro" id="IPR027417">
    <property type="entry name" value="P-loop_NTPase"/>
</dbReference>
<evidence type="ECO:0000313" key="15">
    <source>
        <dbReference type="EMBL" id="KAK2166043.1"/>
    </source>
</evidence>
<dbReference type="FunFam" id="3.30.1640.10:FF:000006">
    <property type="entry name" value="DNA helicase"/>
    <property type="match status" value="1"/>
</dbReference>
<keyword evidence="3 13" id="KW-0235">DNA replication</keyword>
<dbReference type="PRINTS" id="PR01661">
    <property type="entry name" value="MCMPROTEIN5"/>
</dbReference>
<dbReference type="Gene3D" id="3.30.1640.10">
    <property type="entry name" value="mini-chromosome maintenance (MCM) complex, chain A, domain 1"/>
    <property type="match status" value="1"/>
</dbReference>
<dbReference type="EC" id="3.6.4.12" evidence="13"/>
<evidence type="ECO:0000256" key="8">
    <source>
        <dbReference type="ARBA" id="ARBA00023125"/>
    </source>
</evidence>
<dbReference type="GO" id="GO:0016787">
    <property type="term" value="F:hydrolase activity"/>
    <property type="evidence" value="ECO:0007669"/>
    <property type="project" value="UniProtKB-KW"/>
</dbReference>
<comment type="catalytic activity">
    <reaction evidence="11">
        <text>ATP + H2O = ADP + phosphate + H(+)</text>
        <dbReference type="Rhea" id="RHEA:13065"/>
        <dbReference type="ChEBI" id="CHEBI:15377"/>
        <dbReference type="ChEBI" id="CHEBI:15378"/>
        <dbReference type="ChEBI" id="CHEBI:30616"/>
        <dbReference type="ChEBI" id="CHEBI:43474"/>
        <dbReference type="ChEBI" id="CHEBI:456216"/>
        <dbReference type="EC" id="3.6.4.12"/>
    </reaction>
    <physiologicalReaction direction="left-to-right" evidence="11">
        <dbReference type="Rhea" id="RHEA:13066"/>
    </physiologicalReaction>
</comment>
<dbReference type="InterPro" id="IPR027925">
    <property type="entry name" value="MCM_N"/>
</dbReference>
<keyword evidence="7 12" id="KW-0067">ATP-binding</keyword>
<evidence type="ECO:0000256" key="1">
    <source>
        <dbReference type="ARBA" id="ARBA00004123"/>
    </source>
</evidence>
<dbReference type="Gene3D" id="2.20.28.10">
    <property type="match status" value="1"/>
</dbReference>
<dbReference type="Pfam" id="PF17207">
    <property type="entry name" value="MCM_OB"/>
    <property type="match status" value="1"/>
</dbReference>
<keyword evidence="9 13" id="KW-0539">Nucleus</keyword>
<dbReference type="InterPro" id="IPR041562">
    <property type="entry name" value="MCM_lid"/>
</dbReference>
<dbReference type="Pfam" id="PF17855">
    <property type="entry name" value="MCM_lid"/>
    <property type="match status" value="1"/>
</dbReference>
<dbReference type="Pfam" id="PF14551">
    <property type="entry name" value="MCM_N"/>
    <property type="match status" value="1"/>
</dbReference>
<dbReference type="InterPro" id="IPR008048">
    <property type="entry name" value="MCM5"/>
</dbReference>
<dbReference type="SUPFAM" id="SSF50249">
    <property type="entry name" value="Nucleic acid-binding proteins"/>
    <property type="match status" value="1"/>
</dbReference>
<dbReference type="PROSITE" id="PS50051">
    <property type="entry name" value="MCM_2"/>
    <property type="match status" value="1"/>
</dbReference>
<dbReference type="GO" id="GO:0005524">
    <property type="term" value="F:ATP binding"/>
    <property type="evidence" value="ECO:0007669"/>
    <property type="project" value="UniProtKB-UniRule"/>
</dbReference>
<evidence type="ECO:0000256" key="2">
    <source>
        <dbReference type="ARBA" id="ARBA00008010"/>
    </source>
</evidence>
<dbReference type="Proteomes" id="UP001208570">
    <property type="component" value="Unassembled WGS sequence"/>
</dbReference>